<dbReference type="InterPro" id="IPR009711">
    <property type="entry name" value="UPF0473"/>
</dbReference>
<evidence type="ECO:0008006" key="3">
    <source>
        <dbReference type="Google" id="ProtNLM"/>
    </source>
</evidence>
<organism evidence="1 2">
    <name type="scientific">Clostridium sulfidigenes</name>
    <dbReference type="NCBI Taxonomy" id="318464"/>
    <lineage>
        <taxon>Bacteria</taxon>
        <taxon>Bacillati</taxon>
        <taxon>Bacillota</taxon>
        <taxon>Clostridia</taxon>
        <taxon>Eubacteriales</taxon>
        <taxon>Clostridiaceae</taxon>
        <taxon>Clostridium</taxon>
    </lineage>
</organism>
<evidence type="ECO:0000313" key="1">
    <source>
        <dbReference type="EMBL" id="KEZ88779.1"/>
    </source>
</evidence>
<dbReference type="Pfam" id="PF06949">
    <property type="entry name" value="DUF1292"/>
    <property type="match status" value="1"/>
</dbReference>
<reference evidence="1 2" key="1">
    <citation type="submission" date="2014-07" db="EMBL/GenBank/DDBJ databases">
        <title>Draft genome of Clostridium sulfidigenes 113A isolated from sediments associated with methane hydrate from Krishna Godavari basin.</title>
        <authorList>
            <person name="Honkalas V.S."/>
            <person name="Dabir A.P."/>
            <person name="Arora P."/>
            <person name="Dhakephalkar P.K."/>
        </authorList>
    </citation>
    <scope>NUCLEOTIDE SEQUENCE [LARGE SCALE GENOMIC DNA]</scope>
    <source>
        <strain evidence="1 2">113A</strain>
    </source>
</reference>
<evidence type="ECO:0000313" key="2">
    <source>
        <dbReference type="Proteomes" id="UP000028542"/>
    </source>
</evidence>
<dbReference type="EMBL" id="JPMD01000001">
    <property type="protein sequence ID" value="KEZ88779.1"/>
    <property type="molecule type" value="Genomic_DNA"/>
</dbReference>
<protein>
    <recommendedName>
        <fullName evidence="3">DUF1292 domain-containing protein</fullName>
    </recommendedName>
</protein>
<keyword evidence="2" id="KW-1185">Reference proteome</keyword>
<name>A0A084JIJ5_9CLOT</name>
<dbReference type="RefSeq" id="WP_035129187.1">
    <property type="nucleotide sequence ID" value="NZ_JPMD01000001.1"/>
</dbReference>
<dbReference type="STRING" id="318464.IO99_01035"/>
<dbReference type="eggNOG" id="ENOG5033G4K">
    <property type="taxonomic scope" value="Bacteria"/>
</dbReference>
<proteinExistence type="predicted"/>
<dbReference type="Proteomes" id="UP000028542">
    <property type="component" value="Unassembled WGS sequence"/>
</dbReference>
<accession>A0A084JIJ5</accession>
<gene>
    <name evidence="1" type="ORF">IO99_01035</name>
</gene>
<comment type="caution">
    <text evidence="1">The sequence shown here is derived from an EMBL/GenBank/DDBJ whole genome shotgun (WGS) entry which is preliminary data.</text>
</comment>
<dbReference type="AlphaFoldDB" id="A0A084JIJ5"/>
<sequence>MGNNCCGNNEDKKETGCCGGHEQESHECCCGGHDHEHDHEECGCGCGEHEAMFVELEDEEGNVTQCEIVDGFLFEENEYALVQNPDDGSIYLFKVVGDDEVGELVVPEDAEYDAAKAYYEELLANENSEN</sequence>